<dbReference type="PANTHER" id="PTHR24220:SF86">
    <property type="entry name" value="ABC TRANSPORTER ABCH.1"/>
    <property type="match status" value="1"/>
</dbReference>
<dbReference type="Gene3D" id="3.40.50.300">
    <property type="entry name" value="P-loop containing nucleotide triphosphate hydrolases"/>
    <property type="match status" value="1"/>
</dbReference>
<dbReference type="Pfam" id="PF00005">
    <property type="entry name" value="ABC_tran"/>
    <property type="match status" value="1"/>
</dbReference>
<dbReference type="SMART" id="SM00382">
    <property type="entry name" value="AAA"/>
    <property type="match status" value="1"/>
</dbReference>
<dbReference type="GO" id="GO:0005524">
    <property type="term" value="F:ATP binding"/>
    <property type="evidence" value="ECO:0007669"/>
    <property type="project" value="UniProtKB-KW"/>
</dbReference>
<dbReference type="EMBL" id="JBHTHM010000233">
    <property type="protein sequence ID" value="MFD0783805.1"/>
    <property type="molecule type" value="Genomic_DNA"/>
</dbReference>
<comment type="caution">
    <text evidence="4">The sequence shown here is derived from an EMBL/GenBank/DDBJ whole genome shotgun (WGS) entry which is preliminary data.</text>
</comment>
<evidence type="ECO:0000256" key="1">
    <source>
        <dbReference type="ARBA" id="ARBA00022741"/>
    </source>
</evidence>
<keyword evidence="5" id="KW-1185">Reference proteome</keyword>
<evidence type="ECO:0000313" key="4">
    <source>
        <dbReference type="EMBL" id="MFD0783805.1"/>
    </source>
</evidence>
<evidence type="ECO:0000256" key="2">
    <source>
        <dbReference type="ARBA" id="ARBA00022840"/>
    </source>
</evidence>
<keyword evidence="2 4" id="KW-0067">ATP-binding</keyword>
<dbReference type="InterPro" id="IPR027417">
    <property type="entry name" value="P-loop_NTPase"/>
</dbReference>
<dbReference type="PANTHER" id="PTHR24220">
    <property type="entry name" value="IMPORT ATP-BINDING PROTEIN"/>
    <property type="match status" value="1"/>
</dbReference>
<dbReference type="Proteomes" id="UP001597053">
    <property type="component" value="Unassembled WGS sequence"/>
</dbReference>
<dbReference type="InterPro" id="IPR003593">
    <property type="entry name" value="AAA+_ATPase"/>
</dbReference>
<evidence type="ECO:0000259" key="3">
    <source>
        <dbReference type="PROSITE" id="PS50893"/>
    </source>
</evidence>
<name>A0ABW2ZYS9_9ACTN</name>
<dbReference type="SUPFAM" id="SSF52540">
    <property type="entry name" value="P-loop containing nucleoside triphosphate hydrolases"/>
    <property type="match status" value="1"/>
</dbReference>
<dbReference type="InterPro" id="IPR003439">
    <property type="entry name" value="ABC_transporter-like_ATP-bd"/>
</dbReference>
<keyword evidence="1" id="KW-0547">Nucleotide-binding</keyword>
<dbReference type="PROSITE" id="PS50893">
    <property type="entry name" value="ABC_TRANSPORTER_2"/>
    <property type="match status" value="1"/>
</dbReference>
<dbReference type="InterPro" id="IPR017871">
    <property type="entry name" value="ABC_transporter-like_CS"/>
</dbReference>
<organism evidence="4 5">
    <name type="scientific">Micromonospora azadirachtae</name>
    <dbReference type="NCBI Taxonomy" id="1970735"/>
    <lineage>
        <taxon>Bacteria</taxon>
        <taxon>Bacillati</taxon>
        <taxon>Actinomycetota</taxon>
        <taxon>Actinomycetes</taxon>
        <taxon>Micromonosporales</taxon>
        <taxon>Micromonosporaceae</taxon>
        <taxon>Micromonospora</taxon>
    </lineage>
</organism>
<proteinExistence type="predicted"/>
<dbReference type="PROSITE" id="PS00211">
    <property type="entry name" value="ABC_TRANSPORTER_1"/>
    <property type="match status" value="1"/>
</dbReference>
<dbReference type="InterPro" id="IPR015854">
    <property type="entry name" value="ABC_transpr_LolD-like"/>
</dbReference>
<reference evidence="5" key="1">
    <citation type="journal article" date="2019" name="Int. J. Syst. Evol. Microbiol.">
        <title>The Global Catalogue of Microorganisms (GCM) 10K type strain sequencing project: providing services to taxonomists for standard genome sequencing and annotation.</title>
        <authorList>
            <consortium name="The Broad Institute Genomics Platform"/>
            <consortium name="The Broad Institute Genome Sequencing Center for Infectious Disease"/>
            <person name="Wu L."/>
            <person name="Ma J."/>
        </authorList>
    </citation>
    <scope>NUCLEOTIDE SEQUENCE [LARGE SCALE GENOMIC DNA]</scope>
    <source>
        <strain evidence="5">JCM 32148</strain>
    </source>
</reference>
<accession>A0ABW2ZYS9</accession>
<sequence>MINVNDVAKSFGSRTLWSNLSFTVGAGQMVALVGASGSGKSTLLNCMGLLEPLDSGEIVVDGKDITTFRAGARRRFRRDTLGYLFQNYALIENATVAFNLAVAAAGGARRSRNREAFEVALQSVGLGGRGDDMVYRLSGGEQQRVALARLLVKKPTVVLADEPTGALDSDNATTVISALRRMAESGCAVVIATHSKHVESNCDSTVELLAGR</sequence>
<protein>
    <submittedName>
        <fullName evidence="4">ABC transporter ATP-binding protein</fullName>
    </submittedName>
</protein>
<gene>
    <name evidence="4" type="ORF">ACFQZ8_07745</name>
</gene>
<feature type="domain" description="ABC transporter" evidence="3">
    <location>
        <begin position="2"/>
        <end position="211"/>
    </location>
</feature>
<evidence type="ECO:0000313" key="5">
    <source>
        <dbReference type="Proteomes" id="UP001597053"/>
    </source>
</evidence>